<feature type="binding site" evidence="9 12">
    <location>
        <position position="122"/>
    </location>
    <ligand>
        <name>substrate</name>
    </ligand>
</feature>
<dbReference type="GO" id="GO:0005829">
    <property type="term" value="C:cytosol"/>
    <property type="evidence" value="ECO:0007669"/>
    <property type="project" value="TreeGrafter"/>
</dbReference>
<evidence type="ECO:0000256" key="9">
    <source>
        <dbReference type="HAMAP-Rule" id="MF_01038"/>
    </source>
</evidence>
<dbReference type="Gene3D" id="3.40.1450.10">
    <property type="entry name" value="BPG-independent phosphoglycerate mutase, domain B"/>
    <property type="match status" value="1"/>
</dbReference>
<proteinExistence type="inferred from homology"/>
<organism evidence="16 17">
    <name type="scientific">Tenacibaculum pelagium</name>
    <dbReference type="NCBI Taxonomy" id="2759527"/>
    <lineage>
        <taxon>Bacteria</taxon>
        <taxon>Pseudomonadati</taxon>
        <taxon>Bacteroidota</taxon>
        <taxon>Flavobacteriia</taxon>
        <taxon>Flavobacteriales</taxon>
        <taxon>Flavobacteriaceae</taxon>
        <taxon>Tenacibaculum</taxon>
    </lineage>
</organism>
<feature type="binding site" evidence="9 12">
    <location>
        <position position="183"/>
    </location>
    <ligand>
        <name>substrate</name>
    </ligand>
</feature>
<dbReference type="GO" id="GO:0006096">
    <property type="term" value="P:glycolytic process"/>
    <property type="evidence" value="ECO:0007669"/>
    <property type="project" value="UniProtKB-UniRule"/>
</dbReference>
<dbReference type="GO" id="GO:0006007">
    <property type="term" value="P:glucose catabolic process"/>
    <property type="evidence" value="ECO:0007669"/>
    <property type="project" value="InterPro"/>
</dbReference>
<gene>
    <name evidence="9" type="primary">gpmI</name>
    <name evidence="16" type="ORF">H3Z83_12085</name>
</gene>
<comment type="pathway">
    <text evidence="3 9">Carbohydrate degradation; glycolysis; pyruvate from D-glyceraldehyde 3-phosphate: step 3/5.</text>
</comment>
<protein>
    <recommendedName>
        <fullName evidence="9 10">2,3-bisphosphoglycerate-independent phosphoglycerate mutase</fullName>
        <shortName evidence="9">BPG-independent PGAM</shortName>
        <shortName evidence="9">Phosphoglyceromutase</shortName>
        <shortName evidence="9">iPGM</shortName>
        <ecNumber evidence="9 10">5.4.2.12</ecNumber>
    </recommendedName>
</protein>
<feature type="binding site" evidence="9 13">
    <location>
        <position position="441"/>
    </location>
    <ligand>
        <name>Mn(2+)</name>
        <dbReference type="ChEBI" id="CHEBI:29035"/>
        <label>2</label>
    </ligand>
</feature>
<evidence type="ECO:0000256" key="2">
    <source>
        <dbReference type="ARBA" id="ARBA00002315"/>
    </source>
</evidence>
<evidence type="ECO:0000313" key="17">
    <source>
        <dbReference type="Proteomes" id="UP000563906"/>
    </source>
</evidence>
<evidence type="ECO:0000256" key="6">
    <source>
        <dbReference type="ARBA" id="ARBA00023152"/>
    </source>
</evidence>
<dbReference type="Pfam" id="PF01676">
    <property type="entry name" value="Metalloenzyme"/>
    <property type="match status" value="1"/>
</dbReference>
<evidence type="ECO:0000256" key="11">
    <source>
        <dbReference type="PIRSR" id="PIRSR001492-1"/>
    </source>
</evidence>
<sequence length="505" mass="56562">MNKKVILMILDGWGITQDPKVSAIYNAKTPYINSLHNKFPHAELRTDGEHVGLPEGQMGNSEVGHMNLGAGRIVYQNLAKINKAVKDGSLAQETELLNAFEYAKKNNKNVHFLGLVSNGGIHSHIDHLKGLLDAASKHELKNVFLHAFTDGRDCDPKSGKYFINDIQEHMQKTTGELATITGRYYAMDRDNRWERVQLAYDALVNGKGSLSTNATESIQQSYDSGVTDEFIKPIIMVDDNNQPKTTIKEDDVIIFFNFRTDRGRQLTEALHQKDFVKFNMKKLPLYFVTMTNYDETFKNTNVIYNSNNIENTLGEVLEAANKKQIRIAETEKYPHVTFFFSGGREQEFEGEKRLLCPSPKVATYDLKPEMSAYEIRDAIVPELKNGEVDFVCLNFANGDMVGHTGVFEAAVKACETVDNCVKDVINTALDNNYTTILIADHGNCETMINPDGSPHTAHTTNPVPMILIDKDLKSIKNGVLGDIAPTVLRLMGIDQPKEMTQHSLI</sequence>
<reference evidence="16 17" key="1">
    <citation type="submission" date="2020-07" db="EMBL/GenBank/DDBJ databases">
        <title>Bacterium isolated from marine sediment.</title>
        <authorList>
            <person name="Shang D."/>
            <person name="Du Z.-J."/>
        </authorList>
    </citation>
    <scope>NUCLEOTIDE SEQUENCE [LARGE SCALE GENOMIC DNA]</scope>
    <source>
        <strain evidence="16 17">S7007</strain>
    </source>
</reference>
<evidence type="ECO:0000256" key="7">
    <source>
        <dbReference type="ARBA" id="ARBA00023211"/>
    </source>
</evidence>
<feature type="binding site" evidence="9 13">
    <location>
        <position position="458"/>
    </location>
    <ligand>
        <name>Mn(2+)</name>
        <dbReference type="ChEBI" id="CHEBI:29035"/>
        <label>1</label>
    </ligand>
</feature>
<dbReference type="Pfam" id="PF06415">
    <property type="entry name" value="iPGM_N"/>
    <property type="match status" value="1"/>
</dbReference>
<dbReference type="InterPro" id="IPR005995">
    <property type="entry name" value="Pgm_bpd_ind"/>
</dbReference>
<feature type="binding site" evidence="9 12">
    <location>
        <position position="189"/>
    </location>
    <ligand>
        <name>substrate</name>
    </ligand>
</feature>
<dbReference type="InterPro" id="IPR017850">
    <property type="entry name" value="Alkaline_phosphatase_core_sf"/>
</dbReference>
<dbReference type="InterPro" id="IPR011258">
    <property type="entry name" value="BPG-indep_PGM_N"/>
</dbReference>
<dbReference type="EMBL" id="JACGLS010000007">
    <property type="protein sequence ID" value="MBA6157253.1"/>
    <property type="molecule type" value="Genomic_DNA"/>
</dbReference>
<dbReference type="HAMAP" id="MF_01038">
    <property type="entry name" value="GpmI"/>
    <property type="match status" value="1"/>
</dbReference>
<feature type="binding site" evidence="9 13">
    <location>
        <position position="11"/>
    </location>
    <ligand>
        <name>Mn(2+)</name>
        <dbReference type="ChEBI" id="CHEBI:29035"/>
        <label>2</label>
    </ligand>
</feature>
<feature type="binding site" evidence="9 13">
    <location>
        <position position="399"/>
    </location>
    <ligand>
        <name>Mn(2+)</name>
        <dbReference type="ChEBI" id="CHEBI:29035"/>
        <label>1</label>
    </ligand>
</feature>
<evidence type="ECO:0000313" key="16">
    <source>
        <dbReference type="EMBL" id="MBA6157253.1"/>
    </source>
</evidence>
<dbReference type="FunFam" id="3.40.1450.10:FF:000002">
    <property type="entry name" value="2,3-bisphosphoglycerate-independent phosphoglycerate mutase"/>
    <property type="match status" value="1"/>
</dbReference>
<dbReference type="SUPFAM" id="SSF64158">
    <property type="entry name" value="2,3-Bisphosphoglycerate-independent phosphoglycerate mutase, substrate-binding domain"/>
    <property type="match status" value="1"/>
</dbReference>
<keyword evidence="5 9" id="KW-0479">Metal-binding</keyword>
<dbReference type="Gene3D" id="3.40.720.10">
    <property type="entry name" value="Alkaline Phosphatase, subunit A"/>
    <property type="match status" value="1"/>
</dbReference>
<feature type="binding site" evidence="9 13">
    <location>
        <position position="440"/>
    </location>
    <ligand>
        <name>Mn(2+)</name>
        <dbReference type="ChEBI" id="CHEBI:29035"/>
        <label>2</label>
    </ligand>
</feature>
<evidence type="ECO:0000256" key="13">
    <source>
        <dbReference type="PIRSR" id="PIRSR001492-3"/>
    </source>
</evidence>
<feature type="domain" description="BPG-independent PGAM N-terminal" evidence="15">
    <location>
        <begin position="81"/>
        <end position="295"/>
    </location>
</feature>
<evidence type="ECO:0000256" key="5">
    <source>
        <dbReference type="ARBA" id="ARBA00022723"/>
    </source>
</evidence>
<feature type="binding site" evidence="9 13">
    <location>
        <position position="61"/>
    </location>
    <ligand>
        <name>Mn(2+)</name>
        <dbReference type="ChEBI" id="CHEBI:29035"/>
        <label>2</label>
    </ligand>
</feature>
<dbReference type="CDD" id="cd16010">
    <property type="entry name" value="iPGM"/>
    <property type="match status" value="1"/>
</dbReference>
<comment type="caution">
    <text evidence="16">The sequence shown here is derived from an EMBL/GenBank/DDBJ whole genome shotgun (WGS) entry which is preliminary data.</text>
</comment>
<feature type="active site" description="Phosphoserine intermediate" evidence="9 11">
    <location>
        <position position="61"/>
    </location>
</feature>
<keyword evidence="6 9" id="KW-0324">Glycolysis</keyword>
<feature type="binding site" evidence="9 12">
    <location>
        <position position="332"/>
    </location>
    <ligand>
        <name>substrate</name>
    </ligand>
</feature>
<evidence type="ECO:0000256" key="3">
    <source>
        <dbReference type="ARBA" id="ARBA00004798"/>
    </source>
</evidence>
<evidence type="ECO:0000256" key="10">
    <source>
        <dbReference type="NCBIfam" id="TIGR01307"/>
    </source>
</evidence>
<accession>A0A839AQ86</accession>
<name>A0A839AQ86_9FLAO</name>
<comment type="subunit">
    <text evidence="9">Monomer.</text>
</comment>
<evidence type="ECO:0000259" key="15">
    <source>
        <dbReference type="Pfam" id="PF06415"/>
    </source>
</evidence>
<dbReference type="InterPro" id="IPR006124">
    <property type="entry name" value="Metalloenzyme"/>
</dbReference>
<dbReference type="GO" id="GO:0004619">
    <property type="term" value="F:phosphoglycerate mutase activity"/>
    <property type="evidence" value="ECO:0007669"/>
    <property type="project" value="UniProtKB-UniRule"/>
</dbReference>
<dbReference type="NCBIfam" id="TIGR01307">
    <property type="entry name" value="pgm_bpd_ind"/>
    <property type="match status" value="1"/>
</dbReference>
<evidence type="ECO:0000256" key="4">
    <source>
        <dbReference type="ARBA" id="ARBA00008819"/>
    </source>
</evidence>
<evidence type="ECO:0000259" key="14">
    <source>
        <dbReference type="Pfam" id="PF01676"/>
    </source>
</evidence>
<dbReference type="UniPathway" id="UPA00109">
    <property type="reaction ID" value="UER00186"/>
</dbReference>
<evidence type="ECO:0000256" key="8">
    <source>
        <dbReference type="ARBA" id="ARBA00023235"/>
    </source>
</evidence>
<comment type="function">
    <text evidence="2 9">Catalyzes the interconversion of 2-phosphoglycerate and 3-phosphoglycerate.</text>
</comment>
<feature type="binding site" evidence="9 12">
    <location>
        <begin position="259"/>
        <end position="262"/>
    </location>
    <ligand>
        <name>substrate</name>
    </ligand>
</feature>
<feature type="domain" description="Metalloenzyme" evidence="14">
    <location>
        <begin position="3"/>
        <end position="494"/>
    </location>
</feature>
<dbReference type="InterPro" id="IPR036646">
    <property type="entry name" value="PGAM_B_sf"/>
</dbReference>
<comment type="similarity">
    <text evidence="4 9">Belongs to the BPG-independent phosphoglycerate mutase family.</text>
</comment>
<keyword evidence="17" id="KW-1185">Reference proteome</keyword>
<dbReference type="AlphaFoldDB" id="A0A839AQ86"/>
<dbReference type="RefSeq" id="WP_182125754.1">
    <property type="nucleotide sequence ID" value="NZ_JACGLS010000007.1"/>
</dbReference>
<evidence type="ECO:0000256" key="12">
    <source>
        <dbReference type="PIRSR" id="PIRSR001492-2"/>
    </source>
</evidence>
<dbReference type="GO" id="GO:0030145">
    <property type="term" value="F:manganese ion binding"/>
    <property type="evidence" value="ECO:0007669"/>
    <property type="project" value="UniProtKB-UniRule"/>
</dbReference>
<feature type="binding site" evidence="9 12">
    <location>
        <begin position="152"/>
        <end position="153"/>
    </location>
    <ligand>
        <name>substrate</name>
    </ligand>
</feature>
<comment type="catalytic activity">
    <reaction evidence="1 9">
        <text>(2R)-2-phosphoglycerate = (2R)-3-phosphoglycerate</text>
        <dbReference type="Rhea" id="RHEA:15901"/>
        <dbReference type="ChEBI" id="CHEBI:58272"/>
        <dbReference type="ChEBI" id="CHEBI:58289"/>
        <dbReference type="EC" id="5.4.2.12"/>
    </reaction>
</comment>
<dbReference type="EC" id="5.4.2.12" evidence="9 10"/>
<evidence type="ECO:0000256" key="1">
    <source>
        <dbReference type="ARBA" id="ARBA00000370"/>
    </source>
</evidence>
<keyword evidence="8 9" id="KW-0413">Isomerase</keyword>
<comment type="cofactor">
    <cofactor evidence="9">
        <name>Mn(2+)</name>
        <dbReference type="ChEBI" id="CHEBI:29035"/>
    </cofactor>
    <text evidence="9">Binds 2 manganese ions per subunit.</text>
</comment>
<feature type="binding site" evidence="9 13">
    <location>
        <position position="403"/>
    </location>
    <ligand>
        <name>Mn(2+)</name>
        <dbReference type="ChEBI" id="CHEBI:29035"/>
        <label>1</label>
    </ligand>
</feature>
<dbReference type="PIRSF" id="PIRSF001492">
    <property type="entry name" value="IPGAM"/>
    <property type="match status" value="1"/>
</dbReference>
<dbReference type="SUPFAM" id="SSF53649">
    <property type="entry name" value="Alkaline phosphatase-like"/>
    <property type="match status" value="1"/>
</dbReference>
<dbReference type="PANTHER" id="PTHR31637">
    <property type="entry name" value="2,3-BISPHOSPHOGLYCERATE-INDEPENDENT PHOSPHOGLYCERATE MUTASE"/>
    <property type="match status" value="1"/>
</dbReference>
<keyword evidence="7 9" id="KW-0464">Manganese</keyword>
<dbReference type="PANTHER" id="PTHR31637:SF0">
    <property type="entry name" value="2,3-BISPHOSPHOGLYCERATE-INDEPENDENT PHOSPHOGLYCERATE MUTASE"/>
    <property type="match status" value="1"/>
</dbReference>
<dbReference type="Proteomes" id="UP000563906">
    <property type="component" value="Unassembled WGS sequence"/>
</dbReference>